<dbReference type="Pfam" id="PF14223">
    <property type="entry name" value="Retrotran_gag_2"/>
    <property type="match status" value="1"/>
</dbReference>
<proteinExistence type="predicted"/>
<organism evidence="1 2">
    <name type="scientific">Gossypium australe</name>
    <dbReference type="NCBI Taxonomy" id="47621"/>
    <lineage>
        <taxon>Eukaryota</taxon>
        <taxon>Viridiplantae</taxon>
        <taxon>Streptophyta</taxon>
        <taxon>Embryophyta</taxon>
        <taxon>Tracheophyta</taxon>
        <taxon>Spermatophyta</taxon>
        <taxon>Magnoliopsida</taxon>
        <taxon>eudicotyledons</taxon>
        <taxon>Gunneridae</taxon>
        <taxon>Pentapetalae</taxon>
        <taxon>rosids</taxon>
        <taxon>malvids</taxon>
        <taxon>Malvales</taxon>
        <taxon>Malvaceae</taxon>
        <taxon>Malvoideae</taxon>
        <taxon>Gossypium</taxon>
    </lineage>
</organism>
<evidence type="ECO:0000313" key="1">
    <source>
        <dbReference type="EMBL" id="KAA3477741.1"/>
    </source>
</evidence>
<dbReference type="AlphaFoldDB" id="A0A5B6W7Q7"/>
<reference evidence="2" key="1">
    <citation type="journal article" date="2019" name="Plant Biotechnol. J.">
        <title>Genome sequencing of the Australian wild diploid species Gossypium australe highlights disease resistance and delayed gland morphogenesis.</title>
        <authorList>
            <person name="Cai Y."/>
            <person name="Cai X."/>
            <person name="Wang Q."/>
            <person name="Wang P."/>
            <person name="Zhang Y."/>
            <person name="Cai C."/>
            <person name="Xu Y."/>
            <person name="Wang K."/>
            <person name="Zhou Z."/>
            <person name="Wang C."/>
            <person name="Geng S."/>
            <person name="Li B."/>
            <person name="Dong Q."/>
            <person name="Hou Y."/>
            <person name="Wang H."/>
            <person name="Ai P."/>
            <person name="Liu Z."/>
            <person name="Yi F."/>
            <person name="Sun M."/>
            <person name="An G."/>
            <person name="Cheng J."/>
            <person name="Zhang Y."/>
            <person name="Shi Q."/>
            <person name="Xie Y."/>
            <person name="Shi X."/>
            <person name="Chang Y."/>
            <person name="Huang F."/>
            <person name="Chen Y."/>
            <person name="Hong S."/>
            <person name="Mi L."/>
            <person name="Sun Q."/>
            <person name="Zhang L."/>
            <person name="Zhou B."/>
            <person name="Peng R."/>
            <person name="Zhang X."/>
            <person name="Liu F."/>
        </authorList>
    </citation>
    <scope>NUCLEOTIDE SEQUENCE [LARGE SCALE GENOMIC DNA]</scope>
    <source>
        <strain evidence="2">cv. PA1801</strain>
    </source>
</reference>
<accession>A0A5B6W7Q7</accession>
<gene>
    <name evidence="1" type="ORF">EPI10_011606</name>
</gene>
<comment type="caution">
    <text evidence="1">The sequence shown here is derived from an EMBL/GenBank/DDBJ whole genome shotgun (WGS) entry which is preliminary data.</text>
</comment>
<protein>
    <submittedName>
        <fullName evidence="1">UBN2 domain-containing protein</fullName>
    </submittedName>
</protein>
<sequence>MQKKYEVSLKSPMKGQVELRRKPEKGINEMSNCFNHIINGLKALGKIYLNKKMVKKMLNSLLKSWEPKVATIEESKYLKLLSLDELIGSLLTYEMNINHNA</sequence>
<evidence type="ECO:0000313" key="2">
    <source>
        <dbReference type="Proteomes" id="UP000325315"/>
    </source>
</evidence>
<dbReference type="EMBL" id="SMMG02000004">
    <property type="protein sequence ID" value="KAA3477741.1"/>
    <property type="molecule type" value="Genomic_DNA"/>
</dbReference>
<dbReference type="OrthoDB" id="1932348at2759"/>
<keyword evidence="2" id="KW-1185">Reference proteome</keyword>
<name>A0A5B6W7Q7_9ROSI</name>
<dbReference type="Proteomes" id="UP000325315">
    <property type="component" value="Unassembled WGS sequence"/>
</dbReference>